<dbReference type="SMART" id="SM00382">
    <property type="entry name" value="AAA"/>
    <property type="match status" value="1"/>
</dbReference>
<dbReference type="Gene3D" id="3.40.50.300">
    <property type="entry name" value="P-loop containing nucleotide triphosphate hydrolases"/>
    <property type="match status" value="1"/>
</dbReference>
<comment type="caution">
    <text evidence="8">The sequence shown here is derived from an EMBL/GenBank/DDBJ whole genome shotgun (WGS) entry which is preliminary data.</text>
</comment>
<dbReference type="PANTHER" id="PTHR43166">
    <property type="entry name" value="AMINO ACID IMPORT ATP-BINDING PROTEIN"/>
    <property type="match status" value="1"/>
</dbReference>
<keyword evidence="4 8" id="KW-0067">ATP-binding</keyword>
<proteinExistence type="predicted"/>
<name>A0ABU5ECB5_9PROT</name>
<dbReference type="PROSITE" id="PS00211">
    <property type="entry name" value="ABC_TRANSPORTER_1"/>
    <property type="match status" value="1"/>
</dbReference>
<evidence type="ECO:0000256" key="1">
    <source>
        <dbReference type="ARBA" id="ARBA00022448"/>
    </source>
</evidence>
<gene>
    <name evidence="8" type="primary">phnC</name>
    <name evidence="8" type="ORF">SMD27_11315</name>
</gene>
<evidence type="ECO:0000256" key="6">
    <source>
        <dbReference type="ARBA" id="ARBA00023136"/>
    </source>
</evidence>
<organism evidence="8 9">
    <name type="scientific">Dongia soli</name>
    <dbReference type="NCBI Taxonomy" id="600628"/>
    <lineage>
        <taxon>Bacteria</taxon>
        <taxon>Pseudomonadati</taxon>
        <taxon>Pseudomonadota</taxon>
        <taxon>Alphaproteobacteria</taxon>
        <taxon>Rhodospirillales</taxon>
        <taxon>Dongiaceae</taxon>
        <taxon>Dongia</taxon>
    </lineage>
</organism>
<dbReference type="InterPro" id="IPR003439">
    <property type="entry name" value="ABC_transporter-like_ATP-bd"/>
</dbReference>
<evidence type="ECO:0000256" key="4">
    <source>
        <dbReference type="ARBA" id="ARBA00022840"/>
    </source>
</evidence>
<dbReference type="InterPro" id="IPR003593">
    <property type="entry name" value="AAA+_ATPase"/>
</dbReference>
<keyword evidence="9" id="KW-1185">Reference proteome</keyword>
<dbReference type="InterPro" id="IPR017871">
    <property type="entry name" value="ABC_transporter-like_CS"/>
</dbReference>
<dbReference type="GO" id="GO:0005524">
    <property type="term" value="F:ATP binding"/>
    <property type="evidence" value="ECO:0007669"/>
    <property type="project" value="UniProtKB-KW"/>
</dbReference>
<keyword evidence="2" id="KW-1003">Cell membrane</keyword>
<dbReference type="InterPro" id="IPR027417">
    <property type="entry name" value="P-loop_NTPase"/>
</dbReference>
<keyword evidence="1" id="KW-0813">Transport</keyword>
<dbReference type="EMBL" id="JAXCLW010000002">
    <property type="protein sequence ID" value="MDY0883434.1"/>
    <property type="molecule type" value="Genomic_DNA"/>
</dbReference>
<dbReference type="NCBIfam" id="TIGR02315">
    <property type="entry name" value="ABC_phnC"/>
    <property type="match status" value="1"/>
</dbReference>
<dbReference type="SUPFAM" id="SSF52540">
    <property type="entry name" value="P-loop containing nucleoside triphosphate hydrolases"/>
    <property type="match status" value="1"/>
</dbReference>
<keyword evidence="3" id="KW-0547">Nucleotide-binding</keyword>
<evidence type="ECO:0000256" key="3">
    <source>
        <dbReference type="ARBA" id="ARBA00022741"/>
    </source>
</evidence>
<sequence length="273" mass="29895">MGAVAMQPDAMQTAVMHPDISIRSISKTFGNNRPVLNGISLEVTPGEMVALIGSSGSGKTTLLRHIAGLTAVDADGGEIEVRDHVLQKGGKVIRDRGKLRARIGLVFQQHNLIDRYSVLTNTLLGAIGRTHCLGGWLCRFNREDQEIARNALSRVGMLEHADRRADQLSGGQQQRVAIARTLTQQASIILADEPIASLDPASAERVMRTLSEINAVDKVTMVISLHQIDFALRYCQRVVAMKQGHIIFDGPRDQFTRHKIVDVYGSDAEMGRV</sequence>
<dbReference type="InterPro" id="IPR050086">
    <property type="entry name" value="MetN_ABC_transporter-like"/>
</dbReference>
<dbReference type="Proteomes" id="UP001279642">
    <property type="component" value="Unassembled WGS sequence"/>
</dbReference>
<evidence type="ECO:0000256" key="5">
    <source>
        <dbReference type="ARBA" id="ARBA00022967"/>
    </source>
</evidence>
<evidence type="ECO:0000256" key="2">
    <source>
        <dbReference type="ARBA" id="ARBA00022475"/>
    </source>
</evidence>
<dbReference type="PANTHER" id="PTHR43166:SF6">
    <property type="entry name" value="PHOSPHONATES IMPORT ATP-BINDING PROTEIN PHNC"/>
    <property type="match status" value="1"/>
</dbReference>
<dbReference type="InterPro" id="IPR012693">
    <property type="entry name" value="ABC_transpr_PhnC"/>
</dbReference>
<evidence type="ECO:0000313" key="8">
    <source>
        <dbReference type="EMBL" id="MDY0883434.1"/>
    </source>
</evidence>
<keyword evidence="5" id="KW-1278">Translocase</keyword>
<dbReference type="RefSeq" id="WP_320508470.1">
    <property type="nucleotide sequence ID" value="NZ_JAXCLW010000002.1"/>
</dbReference>
<dbReference type="Pfam" id="PF00005">
    <property type="entry name" value="ABC_tran"/>
    <property type="match status" value="1"/>
</dbReference>
<dbReference type="PROSITE" id="PS50893">
    <property type="entry name" value="ABC_TRANSPORTER_2"/>
    <property type="match status" value="1"/>
</dbReference>
<accession>A0ABU5ECB5</accession>
<protein>
    <submittedName>
        <fullName evidence="8">Phosphonate ABC transporter ATP-binding protein</fullName>
    </submittedName>
</protein>
<evidence type="ECO:0000259" key="7">
    <source>
        <dbReference type="PROSITE" id="PS50893"/>
    </source>
</evidence>
<evidence type="ECO:0000313" key="9">
    <source>
        <dbReference type="Proteomes" id="UP001279642"/>
    </source>
</evidence>
<feature type="domain" description="ABC transporter" evidence="7">
    <location>
        <begin position="20"/>
        <end position="268"/>
    </location>
</feature>
<keyword evidence="6" id="KW-0472">Membrane</keyword>
<reference evidence="8 9" key="1">
    <citation type="journal article" date="2016" name="Antonie Van Leeuwenhoek">
        <title>Dongia soli sp. nov., isolated from soil from Dokdo, Korea.</title>
        <authorList>
            <person name="Kim D.U."/>
            <person name="Lee H."/>
            <person name="Kim H."/>
            <person name="Kim S.G."/>
            <person name="Ka J.O."/>
        </authorList>
    </citation>
    <scope>NUCLEOTIDE SEQUENCE [LARGE SCALE GENOMIC DNA]</scope>
    <source>
        <strain evidence="8 9">D78</strain>
    </source>
</reference>
<dbReference type="CDD" id="cd03256">
    <property type="entry name" value="ABC_PhnC_transporter"/>
    <property type="match status" value="1"/>
</dbReference>